<evidence type="ECO:0000313" key="10">
    <source>
        <dbReference type="EMBL" id="MEZ8052145.1"/>
    </source>
</evidence>
<keyword evidence="2" id="KW-1003">Cell membrane</keyword>
<dbReference type="SMART" id="SM00052">
    <property type="entry name" value="EAL"/>
    <property type="match status" value="1"/>
</dbReference>
<accession>A0ABV4KLC2</accession>
<keyword evidence="3 6" id="KW-0812">Transmembrane</keyword>
<keyword evidence="11" id="KW-1185">Reference proteome</keyword>
<evidence type="ECO:0000256" key="1">
    <source>
        <dbReference type="ARBA" id="ARBA00004651"/>
    </source>
</evidence>
<gene>
    <name evidence="10" type="ORF">ACED57_03135</name>
</gene>
<dbReference type="InterPro" id="IPR000160">
    <property type="entry name" value="GGDEF_dom"/>
</dbReference>
<feature type="domain" description="HAMP" evidence="8">
    <location>
        <begin position="367"/>
        <end position="420"/>
    </location>
</feature>
<dbReference type="Proteomes" id="UP001569175">
    <property type="component" value="Unassembled WGS sequence"/>
</dbReference>
<dbReference type="CDD" id="cd01949">
    <property type="entry name" value="GGDEF"/>
    <property type="match status" value="1"/>
</dbReference>
<dbReference type="PROSITE" id="PS50883">
    <property type="entry name" value="EAL"/>
    <property type="match status" value="1"/>
</dbReference>
<evidence type="ECO:0000256" key="4">
    <source>
        <dbReference type="ARBA" id="ARBA00022989"/>
    </source>
</evidence>
<evidence type="ECO:0000259" key="9">
    <source>
        <dbReference type="PROSITE" id="PS50887"/>
    </source>
</evidence>
<dbReference type="InterPro" id="IPR035919">
    <property type="entry name" value="EAL_sf"/>
</dbReference>
<evidence type="ECO:0000259" key="8">
    <source>
        <dbReference type="PROSITE" id="PS50885"/>
    </source>
</evidence>
<dbReference type="Pfam" id="PF02743">
    <property type="entry name" value="dCache_1"/>
    <property type="match status" value="1"/>
</dbReference>
<evidence type="ECO:0000256" key="6">
    <source>
        <dbReference type="SAM" id="Phobius"/>
    </source>
</evidence>
<dbReference type="InterPro" id="IPR050706">
    <property type="entry name" value="Cyclic-di-GMP_PDE-like"/>
</dbReference>
<comment type="subcellular location">
    <subcellularLocation>
        <location evidence="1">Cell membrane</location>
        <topology evidence="1">Multi-pass membrane protein</topology>
    </subcellularLocation>
</comment>
<dbReference type="InterPro" id="IPR001633">
    <property type="entry name" value="EAL_dom"/>
</dbReference>
<evidence type="ECO:0000256" key="2">
    <source>
        <dbReference type="ARBA" id="ARBA00022475"/>
    </source>
</evidence>
<dbReference type="PANTHER" id="PTHR33121">
    <property type="entry name" value="CYCLIC DI-GMP PHOSPHODIESTERASE PDEF"/>
    <property type="match status" value="1"/>
</dbReference>
<dbReference type="Gene3D" id="3.20.20.450">
    <property type="entry name" value="EAL domain"/>
    <property type="match status" value="1"/>
</dbReference>
<dbReference type="Pfam" id="PF00672">
    <property type="entry name" value="HAMP"/>
    <property type="match status" value="1"/>
</dbReference>
<dbReference type="InterPro" id="IPR033479">
    <property type="entry name" value="dCache_1"/>
</dbReference>
<feature type="domain" description="EAL" evidence="7">
    <location>
        <begin position="591"/>
        <end position="846"/>
    </location>
</feature>
<keyword evidence="4 6" id="KW-1133">Transmembrane helix</keyword>
<dbReference type="CDD" id="cd01948">
    <property type="entry name" value="EAL"/>
    <property type="match status" value="1"/>
</dbReference>
<reference evidence="10 11" key="1">
    <citation type="submission" date="2024-06" db="EMBL/GenBank/DDBJ databases">
        <authorList>
            <person name="Steensen K."/>
            <person name="Seneca J."/>
            <person name="Bartlau N."/>
            <person name="Yu A.X."/>
            <person name="Polz M.F."/>
        </authorList>
    </citation>
    <scope>NUCLEOTIDE SEQUENCE [LARGE SCALE GENOMIC DNA]</scope>
    <source>
        <strain evidence="10 11">1F9</strain>
    </source>
</reference>
<name>A0ABV4KLC2_9VIBR</name>
<dbReference type="CDD" id="cd06225">
    <property type="entry name" value="HAMP"/>
    <property type="match status" value="1"/>
</dbReference>
<dbReference type="InterPro" id="IPR043128">
    <property type="entry name" value="Rev_trsase/Diguanyl_cyclase"/>
</dbReference>
<dbReference type="EMBL" id="JBGOOL010000006">
    <property type="protein sequence ID" value="MEZ8052145.1"/>
    <property type="molecule type" value="Genomic_DNA"/>
</dbReference>
<proteinExistence type="predicted"/>
<dbReference type="Gene3D" id="3.30.70.270">
    <property type="match status" value="1"/>
</dbReference>
<dbReference type="Pfam" id="PF00563">
    <property type="entry name" value="EAL"/>
    <property type="match status" value="1"/>
</dbReference>
<keyword evidence="5 6" id="KW-0472">Membrane</keyword>
<evidence type="ECO:0000313" key="11">
    <source>
        <dbReference type="Proteomes" id="UP001569175"/>
    </source>
</evidence>
<dbReference type="SMART" id="SM00304">
    <property type="entry name" value="HAMP"/>
    <property type="match status" value="1"/>
</dbReference>
<evidence type="ECO:0000256" key="5">
    <source>
        <dbReference type="ARBA" id="ARBA00023136"/>
    </source>
</evidence>
<dbReference type="PROSITE" id="PS50887">
    <property type="entry name" value="GGDEF"/>
    <property type="match status" value="1"/>
</dbReference>
<evidence type="ECO:0000256" key="3">
    <source>
        <dbReference type="ARBA" id="ARBA00022692"/>
    </source>
</evidence>
<dbReference type="InterPro" id="IPR003660">
    <property type="entry name" value="HAMP_dom"/>
</dbReference>
<dbReference type="SUPFAM" id="SSF141868">
    <property type="entry name" value="EAL domain-like"/>
    <property type="match status" value="1"/>
</dbReference>
<evidence type="ECO:0000259" key="7">
    <source>
        <dbReference type="PROSITE" id="PS50883"/>
    </source>
</evidence>
<feature type="transmembrane region" description="Helical" evidence="6">
    <location>
        <begin position="12"/>
        <end position="31"/>
    </location>
</feature>
<dbReference type="NCBIfam" id="TIGR00254">
    <property type="entry name" value="GGDEF"/>
    <property type="match status" value="1"/>
</dbReference>
<dbReference type="PANTHER" id="PTHR33121:SF70">
    <property type="entry name" value="SIGNALING PROTEIN YKOW"/>
    <property type="match status" value="1"/>
</dbReference>
<dbReference type="SMART" id="SM00267">
    <property type="entry name" value="GGDEF"/>
    <property type="match status" value="1"/>
</dbReference>
<dbReference type="InterPro" id="IPR029787">
    <property type="entry name" value="Nucleotide_cyclase"/>
</dbReference>
<protein>
    <submittedName>
        <fullName evidence="10">EAL domain-containing protein</fullName>
    </submittedName>
</protein>
<comment type="caution">
    <text evidence="10">The sequence shown here is derived from an EMBL/GenBank/DDBJ whole genome shotgun (WGS) entry which is preliminary data.</text>
</comment>
<dbReference type="PROSITE" id="PS50885">
    <property type="entry name" value="HAMP"/>
    <property type="match status" value="1"/>
</dbReference>
<sequence>MSLKTQITLRTAVVLPFVMIFLFTMGVMIFTQKQSYKEMVSDISARQLTSLTDNVHQSLADFLEKPFHANLSLSHNIGYHNLYKEGDLSQVQDYILYKFSRHFQAVPQLDVISFGSADGSYVGFRKEVNNGYTLMARDDRTQGQLVIYRGHTISEDIRTVISAYDPRVRPWYTPVVAQNKALWSSIYANADERQEITLSALAPIYSDNELKGVLASDIKINTFNAFLKDLKDKTDASVYIIDKQQRLVAHSGGGSVVSWGTGQTNKGQRLLATESANAVIRESARYVDKFHLIDDLNVQRFSFNLDNERYFNQLTPYEDEYGITWIIGMSIPESSLLGELPKNQRNSWLLGLTLSCIGIIAGLIAFNRVTQPITSTAGAAKRLAKGDWDTSMPKTGNIYEISMLTASFNEMTNNLKASFQALQAQLTYDSLTKLYSREGFIDTAKKNPENEKGTLYLIGIDRFRDINDSLGHYNGDQLLIIAAARLRGTLPSNFLLARTGGDEFAIYAPNINQIDDVQLLTSRLLRIFTSPFAMESESVVIKVSMGVVNVSNVNDITLLLRNSSIALSNAKQDKTSVSIYNPEMGKASRYRTKMLARLNKAIELQQFEPFYQPIIDLESGATIGAEALARWVTDEGIISPLEFIPLAEETGLIYDIGKQILHKSCRDAAIAIESGKWNKDFSIHVNLSVDQLSESGFIELVKTTLRDTKLPAQNLTLEITESRIVDNDQTIIDNMLTLKALGISIAIDDFGTGYSSLAYLHKLPFDCLKIDRSFVSKLEKENLDSSIVAAIVNITKGFKVSLVAEGVETQQQAELLKQLQCPLAQGFLYSRPVPFDQWPTDLGSKLNAKFKTNNKVEQNAEAKQGTKESLT</sequence>
<dbReference type="RefSeq" id="WP_371707179.1">
    <property type="nucleotide sequence ID" value="NZ_JBGOOL010000006.1"/>
</dbReference>
<dbReference type="CDD" id="cd12913">
    <property type="entry name" value="PDC1_MCP_like"/>
    <property type="match status" value="1"/>
</dbReference>
<dbReference type="SUPFAM" id="SSF158472">
    <property type="entry name" value="HAMP domain-like"/>
    <property type="match status" value="1"/>
</dbReference>
<dbReference type="Gene3D" id="6.10.340.10">
    <property type="match status" value="1"/>
</dbReference>
<dbReference type="Pfam" id="PF00990">
    <property type="entry name" value="GGDEF"/>
    <property type="match status" value="1"/>
</dbReference>
<dbReference type="SUPFAM" id="SSF55073">
    <property type="entry name" value="Nucleotide cyclase"/>
    <property type="match status" value="1"/>
</dbReference>
<organism evidence="10 11">
    <name type="scientific">Vibrio atlanticus</name>
    <dbReference type="NCBI Taxonomy" id="693153"/>
    <lineage>
        <taxon>Bacteria</taxon>
        <taxon>Pseudomonadati</taxon>
        <taxon>Pseudomonadota</taxon>
        <taxon>Gammaproteobacteria</taxon>
        <taxon>Vibrionales</taxon>
        <taxon>Vibrionaceae</taxon>
        <taxon>Vibrio</taxon>
    </lineage>
</organism>
<feature type="domain" description="GGDEF" evidence="9">
    <location>
        <begin position="451"/>
        <end position="582"/>
    </location>
</feature>
<dbReference type="Gene3D" id="3.30.450.20">
    <property type="entry name" value="PAS domain"/>
    <property type="match status" value="2"/>
</dbReference>